<dbReference type="InterPro" id="IPR017888">
    <property type="entry name" value="CYC/TB1_R_domain"/>
</dbReference>
<dbReference type="PANTHER" id="PTHR31072">
    <property type="entry name" value="TRANSCRIPTION FACTOR TCP4-RELATED"/>
    <property type="match status" value="1"/>
</dbReference>
<feature type="domain" description="R" evidence="9">
    <location>
        <begin position="256"/>
        <end position="273"/>
    </location>
</feature>
<dbReference type="InterPro" id="IPR017887">
    <property type="entry name" value="TF_TCP_subgr"/>
</dbReference>
<dbReference type="PROSITE" id="PS51370">
    <property type="entry name" value="R"/>
    <property type="match status" value="1"/>
</dbReference>
<comment type="subcellular location">
    <subcellularLocation>
        <location evidence="1">Nucleus</location>
    </subcellularLocation>
</comment>
<keyword evidence="4" id="KW-0238">DNA-binding</keyword>
<evidence type="ECO:0000259" key="8">
    <source>
        <dbReference type="PROSITE" id="PS51369"/>
    </source>
</evidence>
<feature type="region of interest" description="Disordered" evidence="7">
    <location>
        <begin position="221"/>
        <end position="282"/>
    </location>
</feature>
<dbReference type="GO" id="GO:2000032">
    <property type="term" value="P:regulation of secondary shoot formation"/>
    <property type="evidence" value="ECO:0007669"/>
    <property type="project" value="TreeGrafter"/>
</dbReference>
<reference evidence="10" key="1">
    <citation type="submission" date="2020-06" db="EMBL/GenBank/DDBJ databases">
        <authorList>
            <person name="Li T."/>
            <person name="Hu X."/>
            <person name="Zhang T."/>
            <person name="Song X."/>
            <person name="Zhang H."/>
            <person name="Dai N."/>
            <person name="Sheng W."/>
            <person name="Hou X."/>
            <person name="Wei L."/>
        </authorList>
    </citation>
    <scope>NUCLEOTIDE SEQUENCE</scope>
    <source>
        <strain evidence="10">3651</strain>
        <tissue evidence="10">Leaf</tissue>
    </source>
</reference>
<accession>A0AAE1XMQ1</accession>
<evidence type="ECO:0000313" key="10">
    <source>
        <dbReference type="EMBL" id="KAK4414223.1"/>
    </source>
</evidence>
<dbReference type="GO" id="GO:0003700">
    <property type="term" value="F:DNA-binding transcription factor activity"/>
    <property type="evidence" value="ECO:0007669"/>
    <property type="project" value="InterPro"/>
</dbReference>
<evidence type="ECO:0000313" key="11">
    <source>
        <dbReference type="Proteomes" id="UP001293254"/>
    </source>
</evidence>
<dbReference type="Pfam" id="PF03634">
    <property type="entry name" value="TCP"/>
    <property type="match status" value="1"/>
</dbReference>
<name>A0AAE1XMQ1_9LAMI</name>
<evidence type="ECO:0000256" key="1">
    <source>
        <dbReference type="ARBA" id="ARBA00004123"/>
    </source>
</evidence>
<evidence type="ECO:0000256" key="7">
    <source>
        <dbReference type="SAM" id="MobiDB-lite"/>
    </source>
</evidence>
<keyword evidence="11" id="KW-1185">Reference proteome</keyword>
<evidence type="ECO:0000256" key="5">
    <source>
        <dbReference type="ARBA" id="ARBA00023163"/>
    </source>
</evidence>
<evidence type="ECO:0000256" key="3">
    <source>
        <dbReference type="ARBA" id="ARBA00023015"/>
    </source>
</evidence>
<keyword evidence="2" id="KW-0217">Developmental protein</keyword>
<feature type="compositionally biased region" description="Basic residues" evidence="7">
    <location>
        <begin position="240"/>
        <end position="249"/>
    </location>
</feature>
<dbReference type="PROSITE" id="PS51369">
    <property type="entry name" value="TCP"/>
    <property type="match status" value="1"/>
</dbReference>
<proteinExistence type="predicted"/>
<dbReference type="Proteomes" id="UP001293254">
    <property type="component" value="Unassembled WGS sequence"/>
</dbReference>
<keyword evidence="3" id="KW-0805">Transcription regulation</keyword>
<dbReference type="InterPro" id="IPR005333">
    <property type="entry name" value="Transcription_factor_TCP"/>
</dbReference>
<evidence type="ECO:0000256" key="6">
    <source>
        <dbReference type="ARBA" id="ARBA00023242"/>
    </source>
</evidence>
<dbReference type="GO" id="GO:0043565">
    <property type="term" value="F:sequence-specific DNA binding"/>
    <property type="evidence" value="ECO:0007669"/>
    <property type="project" value="TreeGrafter"/>
</dbReference>
<evidence type="ECO:0000256" key="2">
    <source>
        <dbReference type="ARBA" id="ARBA00022473"/>
    </source>
</evidence>
<protein>
    <submittedName>
        <fullName evidence="10">Transcription factor CYCLOIDEA</fullName>
    </submittedName>
</protein>
<feature type="compositionally biased region" description="Basic and acidic residues" evidence="7">
    <location>
        <begin position="265"/>
        <end position="277"/>
    </location>
</feature>
<sequence length="390" mass="43539">MHSYYSNCNYNPIICYTDQASSSIPNRPFPDNLISSTSKSEDYPCSSSLFNFPNSPHLPLEYEDVYLQFLELFYQQQSVTSDHDGTVVLPAPDSKENAPKEAAAGNGKACSIPAVDHQVFVRKRSSKKDRHSKINTARGPRDRRMRLSLDVARKFFDLQDMLGFDKASRTVDWLLKNSRDAIRELARGCGVAHVNQTSCSLMGANSGSSISDDCEVVSSSNHSTTAKRASEERSPSCTKQKSKTKKIKAARATVARESRRKARERARERTSQKRRLGESTTAGPNLFAASLISHSLQESAGSRVWMNDMRAVPEDLSSDEARARVATDEVVANSFVDSTRHWNPSITVSHCQENAGLSHQHHHQHQQLADQHRFCGKQPWEAYNSSYLSG</sequence>
<keyword evidence="6" id="KW-0539">Nucleus</keyword>
<gene>
    <name evidence="10" type="ORF">Salat_2835300</name>
</gene>
<dbReference type="AlphaFoldDB" id="A0AAE1XMQ1"/>
<comment type="caution">
    <text evidence="10">The sequence shown here is derived from an EMBL/GenBank/DDBJ whole genome shotgun (WGS) entry which is preliminary data.</text>
</comment>
<organism evidence="10 11">
    <name type="scientific">Sesamum alatum</name>
    <dbReference type="NCBI Taxonomy" id="300844"/>
    <lineage>
        <taxon>Eukaryota</taxon>
        <taxon>Viridiplantae</taxon>
        <taxon>Streptophyta</taxon>
        <taxon>Embryophyta</taxon>
        <taxon>Tracheophyta</taxon>
        <taxon>Spermatophyta</taxon>
        <taxon>Magnoliopsida</taxon>
        <taxon>eudicotyledons</taxon>
        <taxon>Gunneridae</taxon>
        <taxon>Pentapetalae</taxon>
        <taxon>asterids</taxon>
        <taxon>lamiids</taxon>
        <taxon>Lamiales</taxon>
        <taxon>Pedaliaceae</taxon>
        <taxon>Sesamum</taxon>
    </lineage>
</organism>
<dbReference type="GO" id="GO:0005634">
    <property type="term" value="C:nucleus"/>
    <property type="evidence" value="ECO:0007669"/>
    <property type="project" value="UniProtKB-SubCell"/>
</dbReference>
<dbReference type="EMBL" id="JACGWO010000012">
    <property type="protein sequence ID" value="KAK4414223.1"/>
    <property type="molecule type" value="Genomic_DNA"/>
</dbReference>
<evidence type="ECO:0000259" key="9">
    <source>
        <dbReference type="PROSITE" id="PS51370"/>
    </source>
</evidence>
<keyword evidence="5" id="KW-0804">Transcription</keyword>
<reference evidence="10" key="2">
    <citation type="journal article" date="2024" name="Plant">
        <title>Genomic evolution and insights into agronomic trait innovations of Sesamum species.</title>
        <authorList>
            <person name="Miao H."/>
            <person name="Wang L."/>
            <person name="Qu L."/>
            <person name="Liu H."/>
            <person name="Sun Y."/>
            <person name="Le M."/>
            <person name="Wang Q."/>
            <person name="Wei S."/>
            <person name="Zheng Y."/>
            <person name="Lin W."/>
            <person name="Duan Y."/>
            <person name="Cao H."/>
            <person name="Xiong S."/>
            <person name="Wang X."/>
            <person name="Wei L."/>
            <person name="Li C."/>
            <person name="Ma Q."/>
            <person name="Ju M."/>
            <person name="Zhao R."/>
            <person name="Li G."/>
            <person name="Mu C."/>
            <person name="Tian Q."/>
            <person name="Mei H."/>
            <person name="Zhang T."/>
            <person name="Gao T."/>
            <person name="Zhang H."/>
        </authorList>
    </citation>
    <scope>NUCLEOTIDE SEQUENCE</scope>
    <source>
        <strain evidence="10">3651</strain>
    </source>
</reference>
<feature type="domain" description="TCP" evidence="8">
    <location>
        <begin position="127"/>
        <end position="185"/>
    </location>
</feature>
<evidence type="ECO:0000256" key="4">
    <source>
        <dbReference type="ARBA" id="ARBA00023125"/>
    </source>
</evidence>
<dbReference type="PANTHER" id="PTHR31072:SF226">
    <property type="entry name" value="TRANSCRIPTION FACTOR TCP18"/>
    <property type="match status" value="1"/>
</dbReference>